<dbReference type="SUPFAM" id="SSF102198">
    <property type="entry name" value="Putative cyclase"/>
    <property type="match status" value="1"/>
</dbReference>
<dbReference type="Pfam" id="PF04199">
    <property type="entry name" value="Cyclase"/>
    <property type="match status" value="1"/>
</dbReference>
<dbReference type="EMBL" id="QREG01000009">
    <property type="protein sequence ID" value="RED98951.1"/>
    <property type="molecule type" value="Genomic_DNA"/>
</dbReference>
<dbReference type="InterPro" id="IPR007325">
    <property type="entry name" value="KFase/CYL"/>
</dbReference>
<evidence type="ECO:0000313" key="2">
    <source>
        <dbReference type="EMBL" id="RED98951.1"/>
    </source>
</evidence>
<dbReference type="PANTHER" id="PTHR34861">
    <property type="match status" value="1"/>
</dbReference>
<dbReference type="AlphaFoldDB" id="A0A3D9L2I7"/>
<feature type="signal peptide" evidence="1">
    <location>
        <begin position="1"/>
        <end position="21"/>
    </location>
</feature>
<comment type="caution">
    <text evidence="2">The sequence shown here is derived from an EMBL/GenBank/DDBJ whole genome shotgun (WGS) entry which is preliminary data.</text>
</comment>
<dbReference type="PANTHER" id="PTHR34861:SF10">
    <property type="entry name" value="CYCLASE"/>
    <property type="match status" value="1"/>
</dbReference>
<accession>A0A3D9L2I7</accession>
<dbReference type="OrthoDB" id="9796085at2"/>
<keyword evidence="3" id="KW-1185">Reference proteome</keyword>
<proteinExistence type="predicted"/>
<sequence length="305" mass="33812">MKNPLLLLVFVLLLSPLRAQLSNDRQLAKALPTLMNWGQWGPDDQLGTLNYLTDSLVILAAQEIQTGHTISLARTTSITDQHVMQGTYEAYKETHGLRDFVGAVWHGFELTHLDALNHVFADSGRLYNGYDLVEGLSKLSIDKVAAHGIVGRAVLVDVARYLPEGVHPGMPIYPHHLDQVLEKQNTMLRSGDVLMVRTGLGRSNSRTLRAGLHPSCLLWIKDNQVSMLGSDGDSDAYPVEGFQKYSNAFHTVGIPYLGLPLLDNAELEALSEYCFSQRRYTFFITIAPWRINGASSSPINPIAIF</sequence>
<dbReference type="InterPro" id="IPR037175">
    <property type="entry name" value="KFase_sf"/>
</dbReference>
<organism evidence="2 3">
    <name type="scientific">Marinoscillum furvescens DSM 4134</name>
    <dbReference type="NCBI Taxonomy" id="1122208"/>
    <lineage>
        <taxon>Bacteria</taxon>
        <taxon>Pseudomonadati</taxon>
        <taxon>Bacteroidota</taxon>
        <taxon>Cytophagia</taxon>
        <taxon>Cytophagales</taxon>
        <taxon>Reichenbachiellaceae</taxon>
        <taxon>Marinoscillum</taxon>
    </lineage>
</organism>
<gene>
    <name evidence="2" type="ORF">C7460_109143</name>
</gene>
<dbReference type="Gene3D" id="3.50.30.50">
    <property type="entry name" value="Putative cyclase"/>
    <property type="match status" value="1"/>
</dbReference>
<evidence type="ECO:0000256" key="1">
    <source>
        <dbReference type="SAM" id="SignalP"/>
    </source>
</evidence>
<feature type="chain" id="PRO_5017590333" evidence="1">
    <location>
        <begin position="22"/>
        <end position="305"/>
    </location>
</feature>
<dbReference type="GO" id="GO:0019441">
    <property type="term" value="P:L-tryptophan catabolic process to kynurenine"/>
    <property type="evidence" value="ECO:0007669"/>
    <property type="project" value="InterPro"/>
</dbReference>
<keyword evidence="1" id="KW-0732">Signal</keyword>
<evidence type="ECO:0000313" key="3">
    <source>
        <dbReference type="Proteomes" id="UP000256779"/>
    </source>
</evidence>
<dbReference type="GO" id="GO:0004061">
    <property type="term" value="F:arylformamidase activity"/>
    <property type="evidence" value="ECO:0007669"/>
    <property type="project" value="InterPro"/>
</dbReference>
<dbReference type="Proteomes" id="UP000256779">
    <property type="component" value="Unassembled WGS sequence"/>
</dbReference>
<dbReference type="RefSeq" id="WP_115868253.1">
    <property type="nucleotide sequence ID" value="NZ_QREG01000009.1"/>
</dbReference>
<name>A0A3D9L2I7_MARFU</name>
<reference evidence="2 3" key="1">
    <citation type="submission" date="2018-07" db="EMBL/GenBank/DDBJ databases">
        <title>Genomic Encyclopedia of Type Strains, Phase IV (KMG-IV): sequencing the most valuable type-strain genomes for metagenomic binning, comparative biology and taxonomic classification.</title>
        <authorList>
            <person name="Goeker M."/>
        </authorList>
    </citation>
    <scope>NUCLEOTIDE SEQUENCE [LARGE SCALE GENOMIC DNA]</scope>
    <source>
        <strain evidence="2 3">DSM 4134</strain>
    </source>
</reference>
<protein>
    <submittedName>
        <fullName evidence="2">Kynurenine formamidase</fullName>
    </submittedName>
</protein>